<proteinExistence type="predicted"/>
<accession>A0A352ISF7</accession>
<gene>
    <name evidence="1" type="ORF">DC045_08750</name>
</gene>
<reference evidence="1 2" key="1">
    <citation type="journal article" date="2018" name="Nat. Biotechnol.">
        <title>A standardized bacterial taxonomy based on genome phylogeny substantially revises the tree of life.</title>
        <authorList>
            <person name="Parks D.H."/>
            <person name="Chuvochina M."/>
            <person name="Waite D.W."/>
            <person name="Rinke C."/>
            <person name="Skarshewski A."/>
            <person name="Chaumeil P.A."/>
            <person name="Hugenholtz P."/>
        </authorList>
    </citation>
    <scope>NUCLEOTIDE SEQUENCE [LARGE SCALE GENOMIC DNA]</scope>
    <source>
        <strain evidence="1">UBA9380</strain>
    </source>
</reference>
<sequence length="54" mass="5550">MAGGILGAGFSPSAVADPLDGEEFRLDGSYVAATAGNWVLGVGAIDRWWGPGWQ</sequence>
<comment type="caution">
    <text evidence="1">The sequence shown here is derived from an EMBL/GenBank/DDBJ whole genome shotgun (WGS) entry which is preliminary data.</text>
</comment>
<feature type="non-terminal residue" evidence="1">
    <location>
        <position position="54"/>
    </location>
</feature>
<dbReference type="AlphaFoldDB" id="A0A352ISF7"/>
<dbReference type="EMBL" id="DNNA01000142">
    <property type="protein sequence ID" value="HBC34390.1"/>
    <property type="molecule type" value="Genomic_DNA"/>
</dbReference>
<dbReference type="InterPro" id="IPR038636">
    <property type="entry name" value="Wzi_sf"/>
</dbReference>
<dbReference type="InterPro" id="IPR026950">
    <property type="entry name" value="Caps_assemb_Wzi"/>
</dbReference>
<evidence type="ECO:0000313" key="1">
    <source>
        <dbReference type="EMBL" id="HBC34390.1"/>
    </source>
</evidence>
<evidence type="ECO:0000313" key="2">
    <source>
        <dbReference type="Proteomes" id="UP000263489"/>
    </source>
</evidence>
<protein>
    <submittedName>
        <fullName evidence="1">Capsule assembly Wzi family protein</fullName>
    </submittedName>
</protein>
<name>A0A352ISF7_9GAMM</name>
<dbReference type="Proteomes" id="UP000263489">
    <property type="component" value="Unassembled WGS sequence"/>
</dbReference>
<organism evidence="1 2">
    <name type="scientific">Marinobacter adhaerens</name>
    <dbReference type="NCBI Taxonomy" id="1033846"/>
    <lineage>
        <taxon>Bacteria</taxon>
        <taxon>Pseudomonadati</taxon>
        <taxon>Pseudomonadota</taxon>
        <taxon>Gammaproteobacteria</taxon>
        <taxon>Pseudomonadales</taxon>
        <taxon>Marinobacteraceae</taxon>
        <taxon>Marinobacter</taxon>
    </lineage>
</organism>
<dbReference type="Gene3D" id="2.40.160.130">
    <property type="entry name" value="Capsule assembly protein Wzi"/>
    <property type="match status" value="1"/>
</dbReference>
<dbReference type="Pfam" id="PF14052">
    <property type="entry name" value="Caps_assemb_Wzi"/>
    <property type="match status" value="1"/>
</dbReference>